<organism evidence="1 2">
    <name type="scientific">Vagococcus allomyrinae</name>
    <dbReference type="NCBI Taxonomy" id="2794353"/>
    <lineage>
        <taxon>Bacteria</taxon>
        <taxon>Bacillati</taxon>
        <taxon>Bacillota</taxon>
        <taxon>Bacilli</taxon>
        <taxon>Lactobacillales</taxon>
        <taxon>Enterococcaceae</taxon>
        <taxon>Vagococcus</taxon>
    </lineage>
</organism>
<accession>A0A940SZD0</accession>
<dbReference type="RefSeq" id="WP_209532681.1">
    <property type="nucleotide sequence ID" value="NZ_JAEEGA010000025.1"/>
</dbReference>
<sequence>MLVLTRQIVINQDYREIADFYQNNYREADRKERLLNYVKATELIPELMGVSGHIMATGRKK</sequence>
<keyword evidence="2" id="KW-1185">Reference proteome</keyword>
<comment type="caution">
    <text evidence="1">The sequence shown here is derived from an EMBL/GenBank/DDBJ whole genome shotgun (WGS) entry which is preliminary data.</text>
</comment>
<protein>
    <submittedName>
        <fullName evidence="1">Uncharacterized protein</fullName>
    </submittedName>
</protein>
<dbReference type="Proteomes" id="UP000674938">
    <property type="component" value="Unassembled WGS sequence"/>
</dbReference>
<dbReference type="AlphaFoldDB" id="A0A940SZD0"/>
<name>A0A940SZD0_9ENTE</name>
<proteinExistence type="predicted"/>
<reference evidence="1" key="1">
    <citation type="submission" date="2020-12" db="EMBL/GenBank/DDBJ databases">
        <title>Vagococcus allomyrinae sp. nov. and Enterococcus lavae sp. nov., isolated from the larvae of Allomyrina dichotoma.</title>
        <authorList>
            <person name="Lee S.D."/>
        </authorList>
    </citation>
    <scope>NUCLEOTIDE SEQUENCE</scope>
    <source>
        <strain evidence="1">BWB3-3</strain>
    </source>
</reference>
<gene>
    <name evidence="1" type="ORF">I6N95_25190</name>
</gene>
<dbReference type="EMBL" id="JAEEGA010000025">
    <property type="protein sequence ID" value="MBP1044308.1"/>
    <property type="molecule type" value="Genomic_DNA"/>
</dbReference>
<evidence type="ECO:0000313" key="1">
    <source>
        <dbReference type="EMBL" id="MBP1044308.1"/>
    </source>
</evidence>
<evidence type="ECO:0000313" key="2">
    <source>
        <dbReference type="Proteomes" id="UP000674938"/>
    </source>
</evidence>